<sequence>MEPQVVIPVASSAASAATAAASPRSDNRPLDYSSLLLSLAEEYVAAAHQLGSAVGLRAEQREANRYSRLIAMGLGCIDAVLKNFRLHPRTEATLRFRYASLLYEETENDDEAEDVLSKAITLCERNRLSDLKYSMYHLRSRIMFKSSPKAAFRALDHLIPDAEAYKHYTWVYSLRFLRASLSVQTGSHAETGHALNHLRQIMSLAETRGDTAIYVTAATLESVIHLRNGSPDAVEQSQRAIAAARSYQLQTEEDEYPQVTALLYLVDLACSLIKFTPEEASTKMKMVQQLADKCKESRSWKADGSFVILVEQAMGNQEAVNVTGGIIDKAPDGRDMLNFAWLNRRDLYVLTYLFSSVVALMKQDGKADMFIHEGLKAINESGSFDPANAPKEESLTHASSRIKWVTYVRWQMRLCRAFALCNRAEWKSAKACLKSLSSDLSSTSLEVPAIIPQLCTYLEGVIFQGAGDLSAALSTYESLTSQLPASQSARSAFSAAADVATLAAFNACLILLDPEHPQHERFGELAERLERLCPEHPNPTIQSAYHLIRAAAGRNNEPMTKKKVWLQQALHKAKQAGNSQILAVSMAFMAAEFFTNILGEQAEKSAKAAKTLASRCKSGLWGVVAGAMFAETLEKHGKGREAAQMRAEVEANLGGLPEGLREKCSQG</sequence>
<dbReference type="AlphaFoldDB" id="A0A6A6NS79"/>
<dbReference type="GO" id="GO:0005634">
    <property type="term" value="C:nucleus"/>
    <property type="evidence" value="ECO:0007669"/>
    <property type="project" value="UniProtKB-SubCell"/>
</dbReference>
<keyword evidence="7" id="KW-0131">Cell cycle</keyword>
<evidence type="ECO:0000256" key="2">
    <source>
        <dbReference type="ARBA" id="ARBA00008585"/>
    </source>
</evidence>
<dbReference type="PANTHER" id="PTHR21394">
    <property type="entry name" value="MAU2 CHROMATID COHESION FACTOR HOMOLOG"/>
    <property type="match status" value="1"/>
</dbReference>
<keyword evidence="4" id="KW-0498">Mitosis</keyword>
<protein>
    <submittedName>
        <fullName evidence="8">Cohesin loading factor</fullName>
    </submittedName>
</protein>
<evidence type="ECO:0000313" key="9">
    <source>
        <dbReference type="Proteomes" id="UP000799766"/>
    </source>
</evidence>
<dbReference type="GO" id="GO:0007059">
    <property type="term" value="P:chromosome segregation"/>
    <property type="evidence" value="ECO:0007669"/>
    <property type="project" value="UniProtKB-KW"/>
</dbReference>
<comment type="similarity">
    <text evidence="2">Belongs to the SCC4/mau-2 family.</text>
</comment>
<evidence type="ECO:0000256" key="4">
    <source>
        <dbReference type="ARBA" id="ARBA00022776"/>
    </source>
</evidence>
<evidence type="ECO:0000313" key="8">
    <source>
        <dbReference type="EMBL" id="KAF2454418.1"/>
    </source>
</evidence>
<evidence type="ECO:0000256" key="7">
    <source>
        <dbReference type="ARBA" id="ARBA00023306"/>
    </source>
</evidence>
<evidence type="ECO:0000256" key="5">
    <source>
        <dbReference type="ARBA" id="ARBA00022829"/>
    </source>
</evidence>
<dbReference type="Pfam" id="PF10345">
    <property type="entry name" value="Cohesin_load"/>
    <property type="match status" value="1"/>
</dbReference>
<keyword evidence="9" id="KW-1185">Reference proteome</keyword>
<dbReference type="GO" id="GO:0007064">
    <property type="term" value="P:mitotic sister chromatid cohesion"/>
    <property type="evidence" value="ECO:0007669"/>
    <property type="project" value="InterPro"/>
</dbReference>
<dbReference type="Proteomes" id="UP000799766">
    <property type="component" value="Unassembled WGS sequence"/>
</dbReference>
<keyword evidence="3" id="KW-0132">Cell division</keyword>
<proteinExistence type="inferred from homology"/>
<name>A0A6A6NS79_9PEZI</name>
<dbReference type="GO" id="GO:0051301">
    <property type="term" value="P:cell division"/>
    <property type="evidence" value="ECO:0007669"/>
    <property type="project" value="UniProtKB-KW"/>
</dbReference>
<evidence type="ECO:0000256" key="1">
    <source>
        <dbReference type="ARBA" id="ARBA00004123"/>
    </source>
</evidence>
<evidence type="ECO:0000256" key="3">
    <source>
        <dbReference type="ARBA" id="ARBA00022618"/>
    </source>
</evidence>
<dbReference type="EMBL" id="MU001691">
    <property type="protein sequence ID" value="KAF2454418.1"/>
    <property type="molecule type" value="Genomic_DNA"/>
</dbReference>
<gene>
    <name evidence="8" type="ORF">BDY21DRAFT_352809</name>
</gene>
<comment type="subcellular location">
    <subcellularLocation>
        <location evidence="1">Nucleus</location>
    </subcellularLocation>
</comment>
<dbReference type="InterPro" id="IPR019440">
    <property type="entry name" value="MAU2"/>
</dbReference>
<evidence type="ECO:0000256" key="6">
    <source>
        <dbReference type="ARBA" id="ARBA00023242"/>
    </source>
</evidence>
<dbReference type="OrthoDB" id="5565328at2759"/>
<reference evidence="8" key="1">
    <citation type="journal article" date="2020" name="Stud. Mycol.">
        <title>101 Dothideomycetes genomes: a test case for predicting lifestyles and emergence of pathogens.</title>
        <authorList>
            <person name="Haridas S."/>
            <person name="Albert R."/>
            <person name="Binder M."/>
            <person name="Bloem J."/>
            <person name="Labutti K."/>
            <person name="Salamov A."/>
            <person name="Andreopoulos B."/>
            <person name="Baker S."/>
            <person name="Barry K."/>
            <person name="Bills G."/>
            <person name="Bluhm B."/>
            <person name="Cannon C."/>
            <person name="Castanera R."/>
            <person name="Culley D."/>
            <person name="Daum C."/>
            <person name="Ezra D."/>
            <person name="Gonzalez J."/>
            <person name="Henrissat B."/>
            <person name="Kuo A."/>
            <person name="Liang C."/>
            <person name="Lipzen A."/>
            <person name="Lutzoni F."/>
            <person name="Magnuson J."/>
            <person name="Mondo S."/>
            <person name="Nolan M."/>
            <person name="Ohm R."/>
            <person name="Pangilinan J."/>
            <person name="Park H.-J."/>
            <person name="Ramirez L."/>
            <person name="Alfaro M."/>
            <person name="Sun H."/>
            <person name="Tritt A."/>
            <person name="Yoshinaga Y."/>
            <person name="Zwiers L.-H."/>
            <person name="Turgeon B."/>
            <person name="Goodwin S."/>
            <person name="Spatafora J."/>
            <person name="Crous P."/>
            <person name="Grigoriev I."/>
        </authorList>
    </citation>
    <scope>NUCLEOTIDE SEQUENCE</scope>
    <source>
        <strain evidence="8">ATCC 16933</strain>
    </source>
</reference>
<keyword evidence="6" id="KW-0539">Nucleus</keyword>
<accession>A0A6A6NS79</accession>
<organism evidence="8 9">
    <name type="scientific">Lineolata rhizophorae</name>
    <dbReference type="NCBI Taxonomy" id="578093"/>
    <lineage>
        <taxon>Eukaryota</taxon>
        <taxon>Fungi</taxon>
        <taxon>Dikarya</taxon>
        <taxon>Ascomycota</taxon>
        <taxon>Pezizomycotina</taxon>
        <taxon>Dothideomycetes</taxon>
        <taxon>Dothideomycetes incertae sedis</taxon>
        <taxon>Lineolatales</taxon>
        <taxon>Lineolataceae</taxon>
        <taxon>Lineolata</taxon>
    </lineage>
</organism>
<keyword evidence="5" id="KW-0159">Chromosome partition</keyword>